<keyword evidence="6" id="KW-1185">Reference proteome</keyword>
<gene>
    <name evidence="5" type="ORF">SAMN02745225_00816</name>
</gene>
<feature type="region of interest" description="Disordered" evidence="3">
    <location>
        <begin position="1"/>
        <end position="29"/>
    </location>
</feature>
<dbReference type="InterPro" id="IPR001647">
    <property type="entry name" value="HTH_TetR"/>
</dbReference>
<dbReference type="InterPro" id="IPR036271">
    <property type="entry name" value="Tet_transcr_reg_TetR-rel_C_sf"/>
</dbReference>
<evidence type="ECO:0000256" key="2">
    <source>
        <dbReference type="PROSITE-ProRule" id="PRU00335"/>
    </source>
</evidence>
<organism evidence="5 6">
    <name type="scientific">Ferrithrix thermotolerans DSM 19514</name>
    <dbReference type="NCBI Taxonomy" id="1121881"/>
    <lineage>
        <taxon>Bacteria</taxon>
        <taxon>Bacillati</taxon>
        <taxon>Actinomycetota</taxon>
        <taxon>Acidimicrobiia</taxon>
        <taxon>Acidimicrobiales</taxon>
        <taxon>Acidimicrobiaceae</taxon>
        <taxon>Ferrithrix</taxon>
    </lineage>
</organism>
<evidence type="ECO:0000313" key="5">
    <source>
        <dbReference type="EMBL" id="SHE51073.1"/>
    </source>
</evidence>
<evidence type="ECO:0000256" key="1">
    <source>
        <dbReference type="ARBA" id="ARBA00023125"/>
    </source>
</evidence>
<dbReference type="SUPFAM" id="SSF46689">
    <property type="entry name" value="Homeodomain-like"/>
    <property type="match status" value="1"/>
</dbReference>
<dbReference type="SUPFAM" id="SSF48498">
    <property type="entry name" value="Tetracyclin repressor-like, C-terminal domain"/>
    <property type="match status" value="1"/>
</dbReference>
<dbReference type="InterPro" id="IPR009057">
    <property type="entry name" value="Homeodomain-like_sf"/>
</dbReference>
<proteinExistence type="predicted"/>
<dbReference type="PROSITE" id="PS50977">
    <property type="entry name" value="HTH_TETR_2"/>
    <property type="match status" value="1"/>
</dbReference>
<protein>
    <submittedName>
        <fullName evidence="5">Transcriptional regulator, TetR family</fullName>
    </submittedName>
</protein>
<evidence type="ECO:0000256" key="3">
    <source>
        <dbReference type="SAM" id="MobiDB-lite"/>
    </source>
</evidence>
<evidence type="ECO:0000313" key="6">
    <source>
        <dbReference type="Proteomes" id="UP000184295"/>
    </source>
</evidence>
<dbReference type="GO" id="GO:0003677">
    <property type="term" value="F:DNA binding"/>
    <property type="evidence" value="ECO:0007669"/>
    <property type="project" value="UniProtKB-UniRule"/>
</dbReference>
<accession>A0A1M4U314</accession>
<reference evidence="6" key="1">
    <citation type="submission" date="2016-11" db="EMBL/GenBank/DDBJ databases">
        <authorList>
            <person name="Varghese N."/>
            <person name="Submissions S."/>
        </authorList>
    </citation>
    <scope>NUCLEOTIDE SEQUENCE [LARGE SCALE GENOMIC DNA]</scope>
    <source>
        <strain evidence="6">DSM 19514</strain>
    </source>
</reference>
<dbReference type="RefSeq" id="WP_072788985.1">
    <property type="nucleotide sequence ID" value="NZ_FQUL01000008.1"/>
</dbReference>
<dbReference type="OrthoDB" id="9796019at2"/>
<dbReference type="EMBL" id="FQUL01000008">
    <property type="protein sequence ID" value="SHE51073.1"/>
    <property type="molecule type" value="Genomic_DNA"/>
</dbReference>
<feature type="DNA-binding region" description="H-T-H motif" evidence="2">
    <location>
        <begin position="52"/>
        <end position="71"/>
    </location>
</feature>
<name>A0A1M4U314_9ACTN</name>
<evidence type="ECO:0000259" key="4">
    <source>
        <dbReference type="PROSITE" id="PS50977"/>
    </source>
</evidence>
<dbReference type="AlphaFoldDB" id="A0A1M4U314"/>
<sequence length="216" mass="24229">MSVQQDGKSYFVGEEHSCKGSRPGRPKSQELRSKVLKEILRACSLYGPYDFSLDMVAREAGVSRIYLYRNWADREAMITEALMNGFSEVRPVPYGFSEGDVLSVLTACYESVSAVSSSLVGQALFAIVTEKKNAQFAKQFQEMFFRFVYDPYIEALTRCKDMGLIRDGVDPRQLCWLGIGQGMVHLTVMKEPFALKDARELAKMVARAVEPYGSTA</sequence>
<dbReference type="Proteomes" id="UP000184295">
    <property type="component" value="Unassembled WGS sequence"/>
</dbReference>
<feature type="domain" description="HTH tetR-type" evidence="4">
    <location>
        <begin position="29"/>
        <end position="89"/>
    </location>
</feature>
<dbReference type="Gene3D" id="1.10.357.10">
    <property type="entry name" value="Tetracycline Repressor, domain 2"/>
    <property type="match status" value="1"/>
</dbReference>
<keyword evidence="1 2" id="KW-0238">DNA-binding</keyword>